<name>G0UZS6_TRYCI</name>
<dbReference type="InterPro" id="IPR031167">
    <property type="entry name" value="G_OBG"/>
</dbReference>
<dbReference type="PRINTS" id="PR00326">
    <property type="entry name" value="GTP1OBG"/>
</dbReference>
<keyword evidence="5 6" id="KW-0539">Nucleus</keyword>
<dbReference type="GO" id="GO:0042254">
    <property type="term" value="P:ribosome biogenesis"/>
    <property type="evidence" value="ECO:0007669"/>
    <property type="project" value="UniProtKB-KW"/>
</dbReference>
<proteinExistence type="inferred from homology"/>
<gene>
    <name evidence="9" type="ORF">TCIL3000_11_2890</name>
</gene>
<dbReference type="PIRSF" id="PIRSF038919">
    <property type="entry name" value="NOG1"/>
    <property type="match status" value="1"/>
</dbReference>
<feature type="region of interest" description="Disordered" evidence="7">
    <location>
        <begin position="390"/>
        <end position="421"/>
    </location>
</feature>
<dbReference type="InterPro" id="IPR024926">
    <property type="entry name" value="NOG1"/>
</dbReference>
<reference evidence="9" key="1">
    <citation type="journal article" date="2012" name="Proc. Natl. Acad. Sci. U.S.A.">
        <title>Antigenic diversity is generated by distinct evolutionary mechanisms in African trypanosome species.</title>
        <authorList>
            <person name="Jackson A.P."/>
            <person name="Berry A."/>
            <person name="Aslett M."/>
            <person name="Allison H.C."/>
            <person name="Burton P."/>
            <person name="Vavrova-Anderson J."/>
            <person name="Brown R."/>
            <person name="Browne H."/>
            <person name="Corton N."/>
            <person name="Hauser H."/>
            <person name="Gamble J."/>
            <person name="Gilderthorp R."/>
            <person name="Marcello L."/>
            <person name="McQuillan J."/>
            <person name="Otto T.D."/>
            <person name="Quail M.A."/>
            <person name="Sanders M.J."/>
            <person name="van Tonder A."/>
            <person name="Ginger M.L."/>
            <person name="Field M.C."/>
            <person name="Barry J.D."/>
            <person name="Hertz-Fowler C."/>
            <person name="Berriman M."/>
        </authorList>
    </citation>
    <scope>NUCLEOTIDE SEQUENCE</scope>
    <source>
        <strain evidence="9">IL3000</strain>
    </source>
</reference>
<keyword evidence="4" id="KW-0342">GTP-binding</keyword>
<dbReference type="InterPro" id="IPR006073">
    <property type="entry name" value="GTP-bd"/>
</dbReference>
<organism evidence="9">
    <name type="scientific">Trypanosoma congolense (strain IL3000)</name>
    <dbReference type="NCBI Taxonomy" id="1068625"/>
    <lineage>
        <taxon>Eukaryota</taxon>
        <taxon>Discoba</taxon>
        <taxon>Euglenozoa</taxon>
        <taxon>Kinetoplastea</taxon>
        <taxon>Metakinetoplastina</taxon>
        <taxon>Trypanosomatida</taxon>
        <taxon>Trypanosomatidae</taxon>
        <taxon>Trypanosoma</taxon>
        <taxon>Nannomonas</taxon>
    </lineage>
</organism>
<dbReference type="InterPro" id="IPR041623">
    <property type="entry name" value="NOG1_N"/>
</dbReference>
<dbReference type="VEuPathDB" id="TriTrypDB:TcIL3000.11.2890"/>
<feature type="compositionally biased region" description="Polar residues" evidence="7">
    <location>
        <begin position="528"/>
        <end position="547"/>
    </location>
</feature>
<dbReference type="Pfam" id="PF06858">
    <property type="entry name" value="NOG1"/>
    <property type="match status" value="1"/>
</dbReference>
<feature type="region of interest" description="Disordered" evidence="7">
    <location>
        <begin position="510"/>
        <end position="601"/>
    </location>
</feature>
<dbReference type="InterPro" id="IPR010674">
    <property type="entry name" value="NOG1_Rossman_fold_dom"/>
</dbReference>
<evidence type="ECO:0000256" key="5">
    <source>
        <dbReference type="ARBA" id="ARBA00023242"/>
    </source>
</evidence>
<dbReference type="CDD" id="cd01897">
    <property type="entry name" value="NOG"/>
    <property type="match status" value="1"/>
</dbReference>
<dbReference type="PROSITE" id="PS51710">
    <property type="entry name" value="G_OBG"/>
    <property type="match status" value="1"/>
</dbReference>
<dbReference type="EMBL" id="HE575324">
    <property type="protein sequence ID" value="CCC94895.1"/>
    <property type="molecule type" value="Genomic_DNA"/>
</dbReference>
<comment type="similarity">
    <text evidence="6">Belongs to the TRAFAC class OBG-HflX-like GTPase superfamily. OBG GTPase family. NOG subfamily.</text>
</comment>
<evidence type="ECO:0000256" key="3">
    <source>
        <dbReference type="ARBA" id="ARBA00022741"/>
    </source>
</evidence>
<evidence type="ECO:0000256" key="4">
    <source>
        <dbReference type="ARBA" id="ARBA00023134"/>
    </source>
</evidence>
<dbReference type="PANTHER" id="PTHR45759">
    <property type="entry name" value="NUCLEOLAR GTP-BINDING PROTEIN 1"/>
    <property type="match status" value="1"/>
</dbReference>
<accession>G0UZS6</accession>
<sequence length="656" mass="74884">MSTIYNFKTMTVVPSYKDFIDIVLSKTQRKTPTVVHKGYHISRIRQFYMRKVKFTQKTINEKLTHILTEFPRMDDIHPFYGDLMHVLYDRDHYKVALGQVGAVRHMVDNVGRDYVRLLKYGDSLYRCKQLKRAALGRMATACKKLTSALVYLEKVRQHMSRLPSIDPNARTLLITGFPNVGKSSFMNKVTRADVEVQPYAFTTKSLFVGHTDFKYASWQVIDTPGILDHSLEERNVIEMQAITALAHLRACILFFMDLSTQCGHSVAQQVSLFKSIGPLFTGKPVIVVFNKSDLYTFEDLMPDEQALVMEAIEECGAKWISTSTLTDMGVGDLKTLACDTLLAHRSEQKEGSGRFQAIQNRLYCAVPQKRDNLERPAYVPASVEEMRARLASGEPLRQRRKTERDYEWENGGPGQYQPNERKTWDLENPEWVDDIIPDIMDGHNIHDNIDPDIHERLMELEAEEDARLQEMEIEASRKRPCYELSDSTVEAVRFIRDKIKVIRMERAMKNPALRRTRKQSVAIEKFNNRTGSQDTRSATPGYSSEGTTKGARRGRSLSAAQEAVMRDRSSSSHVSTKATRGISCRSASRERSLSVSRGEGYKDVSEKLRAVKLSKVVARPRNRLAKKGEGDRHIPNLRPKHLFTGKVKSNGGRDRR</sequence>
<dbReference type="FunFam" id="3.40.50.300:FF:000496">
    <property type="entry name" value="Nucleolar GTP-binding protein 1"/>
    <property type="match status" value="1"/>
</dbReference>
<dbReference type="Gene3D" id="3.40.50.300">
    <property type="entry name" value="P-loop containing nucleotide triphosphate hydrolases"/>
    <property type="match status" value="1"/>
</dbReference>
<evidence type="ECO:0000256" key="7">
    <source>
        <dbReference type="SAM" id="MobiDB-lite"/>
    </source>
</evidence>
<dbReference type="InterPro" id="IPR012973">
    <property type="entry name" value="NOG_C"/>
</dbReference>
<dbReference type="SUPFAM" id="SSF52540">
    <property type="entry name" value="P-loop containing nucleoside triphosphate hydrolases"/>
    <property type="match status" value="1"/>
</dbReference>
<keyword evidence="2 6" id="KW-0690">Ribosome biogenesis</keyword>
<evidence type="ECO:0000313" key="9">
    <source>
        <dbReference type="EMBL" id="CCC94895.1"/>
    </source>
</evidence>
<dbReference type="Pfam" id="PF08155">
    <property type="entry name" value="NOGCT"/>
    <property type="match status" value="1"/>
</dbReference>
<protein>
    <recommendedName>
        <fullName evidence="6">Nucleolar GTP-binding protein 1</fullName>
    </recommendedName>
</protein>
<comment type="function">
    <text evidence="6">Involved in the biogenesis of the 60S ribosomal subunit.</text>
</comment>
<dbReference type="AlphaFoldDB" id="G0UZS6"/>
<dbReference type="InterPro" id="IPR027417">
    <property type="entry name" value="P-loop_NTPase"/>
</dbReference>
<evidence type="ECO:0000256" key="1">
    <source>
        <dbReference type="ARBA" id="ARBA00004604"/>
    </source>
</evidence>
<evidence type="ECO:0000256" key="6">
    <source>
        <dbReference type="PIRNR" id="PIRNR038919"/>
    </source>
</evidence>
<feature type="domain" description="OBG-type G" evidence="8">
    <location>
        <begin position="170"/>
        <end position="342"/>
    </location>
</feature>
<comment type="subcellular location">
    <subcellularLocation>
        <location evidence="1 6">Nucleus</location>
        <location evidence="1 6">Nucleolus</location>
    </subcellularLocation>
</comment>
<dbReference type="Pfam" id="PF17835">
    <property type="entry name" value="NOG1_N"/>
    <property type="match status" value="1"/>
</dbReference>
<keyword evidence="3" id="KW-0547">Nucleotide-binding</keyword>
<evidence type="ECO:0000256" key="2">
    <source>
        <dbReference type="ARBA" id="ARBA00022517"/>
    </source>
</evidence>
<dbReference type="Gene3D" id="1.20.120.1190">
    <property type="match status" value="1"/>
</dbReference>
<evidence type="ECO:0000259" key="8">
    <source>
        <dbReference type="PROSITE" id="PS51710"/>
    </source>
</evidence>
<dbReference type="GO" id="GO:0005730">
    <property type="term" value="C:nucleolus"/>
    <property type="evidence" value="ECO:0007669"/>
    <property type="project" value="UniProtKB-SubCell"/>
</dbReference>
<dbReference type="FunFam" id="1.20.120.1190:FF:000001">
    <property type="entry name" value="Nucleolar GTP-binding protein 1"/>
    <property type="match status" value="1"/>
</dbReference>
<feature type="region of interest" description="Disordered" evidence="7">
    <location>
        <begin position="622"/>
        <end position="656"/>
    </location>
</feature>
<dbReference type="GO" id="GO:0005525">
    <property type="term" value="F:GTP binding"/>
    <property type="evidence" value="ECO:0007669"/>
    <property type="project" value="UniProtKB-KW"/>
</dbReference>